<sequence>MTRFLLTLMVMSSMMASSVWAQEDLPVFDIVGGIPNSKDENKWIHEGWNGQLTLGGAGVSLSRPSFKFGEYSGIEGTGGYALVEGELHHFKENRFLDIYADNLGLENRNISFDYGKTNSYQFFGEWDQSPHLLFSENLTPYQGTGSSRLSLPSSFPKMVSFTNTPLPTGNPVELKVDSRNEATLGMVKQLGAYQFDIKFNRIEKNGIRSLGGVIGNSPANPMAIILPAPIDFHTNEVRATFSKKIENANFSFQYFGSFFDNRQDSLVFDSPFAGLIPFFDNASPLSVGPLPAQGRISLEPDNQFHQIRLASGWNPTPSTRLTATAEYGMAFQDDMLMPYAVDSSRGLLPRQSADAAISNLMIKLKATTSLTPKLKLAAKFRHFSTDNQTPISLFQPVVNDTGPQQPVSGDQSVFNLPVQYSQNQGNLDLSFQLWDATILKTGFQVLHKDRDFRAIDESIENKFSLGISSNELNWMSVTASLSYARTDTDGYNFENVRALRNTPQFLGSPTSPLLAAPADFRKKDIAENNQLQSMLSLNFFPVENLTIGVSHNWIQQKFPEQFIGLQEVQAQSATIDLTHNPFPTLSYSFFFSYDTNKIDQMGRAHNFITPGSINDPNRNYSVMLDDNSYTAGAGGEWLIFNNRVNLKADYSISKNISDIGFMAGPDPFVANPVDLPSVKTLLHQLSGSAEFNISREVLVGMRVIYENFSFDDFALDSVNAQGLISPSSFPTSNGETIALSNTIQDYEAYTGMLYVTYRMSEN</sequence>
<evidence type="ECO:0000313" key="2">
    <source>
        <dbReference type="EMBL" id="QPJ61351.1"/>
    </source>
</evidence>
<dbReference type="NCBIfam" id="TIGR03509">
    <property type="entry name" value="OMP_MtrB_PioB"/>
    <property type="match status" value="1"/>
</dbReference>
<reference evidence="2 3" key="1">
    <citation type="submission" date="2020-02" db="EMBL/GenBank/DDBJ databases">
        <title>Genomic and physiological characterization of two novel Nitrospinaceae genera.</title>
        <authorList>
            <person name="Mueller A.J."/>
            <person name="Jung M.-Y."/>
            <person name="Strachan C.R."/>
            <person name="Herbold C.W."/>
            <person name="Kirkegaard R.H."/>
            <person name="Daims H."/>
        </authorList>
    </citation>
    <scope>NUCLEOTIDE SEQUENCE [LARGE SCALE GENOMIC DNA]</scope>
    <source>
        <strain evidence="2">EB</strain>
    </source>
</reference>
<proteinExistence type="predicted"/>
<organism evidence="2 3">
    <name type="scientific">Candidatus Nitronauta litoralis</name>
    <dbReference type="NCBI Taxonomy" id="2705533"/>
    <lineage>
        <taxon>Bacteria</taxon>
        <taxon>Pseudomonadati</taxon>
        <taxon>Nitrospinota/Tectimicrobiota group</taxon>
        <taxon>Nitrospinota</taxon>
        <taxon>Nitrospinia</taxon>
        <taxon>Nitrospinales</taxon>
        <taxon>Nitrospinaceae</taxon>
        <taxon>Candidatus Nitronauta</taxon>
    </lineage>
</organism>
<dbReference type="InterPro" id="IPR020016">
    <property type="entry name" value="Decahaem-assoc_OM_MtrB/PioB"/>
</dbReference>
<feature type="chain" id="PRO_5032317122" evidence="1">
    <location>
        <begin position="22"/>
        <end position="762"/>
    </location>
</feature>
<accession>A0A7T0G012</accession>
<keyword evidence="1" id="KW-0732">Signal</keyword>
<dbReference type="SUPFAM" id="SSF56935">
    <property type="entry name" value="Porins"/>
    <property type="match status" value="2"/>
</dbReference>
<gene>
    <name evidence="2" type="ORF">G3M70_05385</name>
</gene>
<protein>
    <submittedName>
        <fullName evidence="2">MtrB/PioB family decaheme-associated outer membrane protein</fullName>
    </submittedName>
</protein>
<dbReference type="Proteomes" id="UP000594688">
    <property type="component" value="Chromosome"/>
</dbReference>
<evidence type="ECO:0000256" key="1">
    <source>
        <dbReference type="SAM" id="SignalP"/>
    </source>
</evidence>
<dbReference type="AlphaFoldDB" id="A0A7T0G012"/>
<dbReference type="Pfam" id="PF11854">
    <property type="entry name" value="MtrB_PioB"/>
    <property type="match status" value="1"/>
</dbReference>
<dbReference type="EMBL" id="CP048685">
    <property type="protein sequence ID" value="QPJ61351.1"/>
    <property type="molecule type" value="Genomic_DNA"/>
</dbReference>
<evidence type="ECO:0000313" key="3">
    <source>
        <dbReference type="Proteomes" id="UP000594688"/>
    </source>
</evidence>
<dbReference type="KEGG" id="nli:G3M70_05385"/>
<name>A0A7T0G012_9BACT</name>
<feature type="signal peptide" evidence="1">
    <location>
        <begin position="1"/>
        <end position="21"/>
    </location>
</feature>